<protein>
    <submittedName>
        <fullName evidence="2">Uncharacterized protein</fullName>
    </submittedName>
</protein>
<proteinExistence type="predicted"/>
<keyword evidence="3" id="KW-1185">Reference proteome</keyword>
<dbReference type="EMBL" id="CADEAL010001610">
    <property type="protein sequence ID" value="CAB1433890.1"/>
    <property type="molecule type" value="Genomic_DNA"/>
</dbReference>
<dbReference type="Proteomes" id="UP001153269">
    <property type="component" value="Unassembled WGS sequence"/>
</dbReference>
<name>A0A9N7YJM8_PLEPL</name>
<accession>A0A9N7YJM8</accession>
<evidence type="ECO:0000313" key="2">
    <source>
        <dbReference type="EMBL" id="CAB1433890.1"/>
    </source>
</evidence>
<feature type="region of interest" description="Disordered" evidence="1">
    <location>
        <begin position="51"/>
        <end position="91"/>
    </location>
</feature>
<feature type="region of interest" description="Disordered" evidence="1">
    <location>
        <begin position="1"/>
        <end position="30"/>
    </location>
</feature>
<sequence length="140" mass="15152">MERRRGVLPRGEGEIGEAAAREGGGLRGGSEWSWRSHLCVIKAVLMGGARQWKGGQSRWRAPGPVPPPPSHEVKLGTASSSSSPPLRGFHQWPSRGRVLRLEGDGGVQMGAPAMAPWKALINSLRQSKLRHANEGGPRRR</sequence>
<comment type="caution">
    <text evidence="2">The sequence shown here is derived from an EMBL/GenBank/DDBJ whole genome shotgun (WGS) entry which is preliminary data.</text>
</comment>
<organism evidence="2 3">
    <name type="scientific">Pleuronectes platessa</name>
    <name type="common">European plaice</name>
    <dbReference type="NCBI Taxonomy" id="8262"/>
    <lineage>
        <taxon>Eukaryota</taxon>
        <taxon>Metazoa</taxon>
        <taxon>Chordata</taxon>
        <taxon>Craniata</taxon>
        <taxon>Vertebrata</taxon>
        <taxon>Euteleostomi</taxon>
        <taxon>Actinopterygii</taxon>
        <taxon>Neopterygii</taxon>
        <taxon>Teleostei</taxon>
        <taxon>Neoteleostei</taxon>
        <taxon>Acanthomorphata</taxon>
        <taxon>Carangaria</taxon>
        <taxon>Pleuronectiformes</taxon>
        <taxon>Pleuronectoidei</taxon>
        <taxon>Pleuronectidae</taxon>
        <taxon>Pleuronectes</taxon>
    </lineage>
</organism>
<reference evidence="2" key="1">
    <citation type="submission" date="2020-03" db="EMBL/GenBank/DDBJ databases">
        <authorList>
            <person name="Weist P."/>
        </authorList>
    </citation>
    <scope>NUCLEOTIDE SEQUENCE</scope>
</reference>
<dbReference type="AlphaFoldDB" id="A0A9N7YJM8"/>
<evidence type="ECO:0000313" key="3">
    <source>
        <dbReference type="Proteomes" id="UP001153269"/>
    </source>
</evidence>
<gene>
    <name evidence="2" type="ORF">PLEPLA_LOCUS21982</name>
</gene>
<evidence type="ECO:0000256" key="1">
    <source>
        <dbReference type="SAM" id="MobiDB-lite"/>
    </source>
</evidence>